<accession>A0A3N4JC08</accession>
<evidence type="ECO:0000313" key="1">
    <source>
        <dbReference type="EMBL" id="RPA95762.1"/>
    </source>
</evidence>
<dbReference type="OrthoDB" id="5424209at2759"/>
<proteinExistence type="predicted"/>
<evidence type="ECO:0000313" key="2">
    <source>
        <dbReference type="Proteomes" id="UP000276215"/>
    </source>
</evidence>
<dbReference type="Proteomes" id="UP000276215">
    <property type="component" value="Unassembled WGS sequence"/>
</dbReference>
<gene>
    <name evidence="1" type="ORF">L873DRAFT_1697017</name>
</gene>
<evidence type="ECO:0008006" key="3">
    <source>
        <dbReference type="Google" id="ProtNLM"/>
    </source>
</evidence>
<keyword evidence="2" id="KW-1185">Reference proteome</keyword>
<dbReference type="STRING" id="1336337.A0A3N4JC08"/>
<sequence>MCFEHSVSPNKYTQDYALIRIDSSKIDTASFTCNAIDLGTQITPYQFTRLMFHNPGNCQTFKYPTNRPFKVQGIVPDEKMRRPTILDQNGDPCLVVMKRGNTTGLTVGRADDILSFVRNYYDNGNTKTSKEWAIYPYDSKSGPFSAKGDCGSGIVDCLGRLGSLLTGGNGPTDSSDVTYATPISFIIDSLKGNGYKVTLEATLMGVREETETYQEVNGSMGG</sequence>
<dbReference type="AlphaFoldDB" id="A0A3N4JC08"/>
<protein>
    <recommendedName>
        <fullName evidence="3">Peptidase S1 domain-containing protein</fullName>
    </recommendedName>
</protein>
<organism evidence="1 2">
    <name type="scientific">Choiromyces venosus 120613-1</name>
    <dbReference type="NCBI Taxonomy" id="1336337"/>
    <lineage>
        <taxon>Eukaryota</taxon>
        <taxon>Fungi</taxon>
        <taxon>Dikarya</taxon>
        <taxon>Ascomycota</taxon>
        <taxon>Pezizomycotina</taxon>
        <taxon>Pezizomycetes</taxon>
        <taxon>Pezizales</taxon>
        <taxon>Tuberaceae</taxon>
        <taxon>Choiromyces</taxon>
    </lineage>
</organism>
<reference evidence="1 2" key="1">
    <citation type="journal article" date="2018" name="Nat. Ecol. Evol.">
        <title>Pezizomycetes genomes reveal the molecular basis of ectomycorrhizal truffle lifestyle.</title>
        <authorList>
            <person name="Murat C."/>
            <person name="Payen T."/>
            <person name="Noel B."/>
            <person name="Kuo A."/>
            <person name="Morin E."/>
            <person name="Chen J."/>
            <person name="Kohler A."/>
            <person name="Krizsan K."/>
            <person name="Balestrini R."/>
            <person name="Da Silva C."/>
            <person name="Montanini B."/>
            <person name="Hainaut M."/>
            <person name="Levati E."/>
            <person name="Barry K.W."/>
            <person name="Belfiori B."/>
            <person name="Cichocki N."/>
            <person name="Clum A."/>
            <person name="Dockter R.B."/>
            <person name="Fauchery L."/>
            <person name="Guy J."/>
            <person name="Iotti M."/>
            <person name="Le Tacon F."/>
            <person name="Lindquist E.A."/>
            <person name="Lipzen A."/>
            <person name="Malagnac F."/>
            <person name="Mello A."/>
            <person name="Molinier V."/>
            <person name="Miyauchi S."/>
            <person name="Poulain J."/>
            <person name="Riccioni C."/>
            <person name="Rubini A."/>
            <person name="Sitrit Y."/>
            <person name="Splivallo R."/>
            <person name="Traeger S."/>
            <person name="Wang M."/>
            <person name="Zifcakova L."/>
            <person name="Wipf D."/>
            <person name="Zambonelli A."/>
            <person name="Paolocci F."/>
            <person name="Nowrousian M."/>
            <person name="Ottonello S."/>
            <person name="Baldrian P."/>
            <person name="Spatafora J.W."/>
            <person name="Henrissat B."/>
            <person name="Nagy L.G."/>
            <person name="Aury J.M."/>
            <person name="Wincker P."/>
            <person name="Grigoriev I.V."/>
            <person name="Bonfante P."/>
            <person name="Martin F.M."/>
        </authorList>
    </citation>
    <scope>NUCLEOTIDE SEQUENCE [LARGE SCALE GENOMIC DNA]</scope>
    <source>
        <strain evidence="1 2">120613-1</strain>
    </source>
</reference>
<dbReference type="EMBL" id="ML120422">
    <property type="protein sequence ID" value="RPA95762.1"/>
    <property type="molecule type" value="Genomic_DNA"/>
</dbReference>
<name>A0A3N4JC08_9PEZI</name>